<feature type="active site" description="Proton donor" evidence="7">
    <location>
        <position position="351"/>
    </location>
</feature>
<dbReference type="GO" id="GO:0051156">
    <property type="term" value="P:glucose 6-phosphate metabolic process"/>
    <property type="evidence" value="ECO:0007669"/>
    <property type="project" value="TreeGrafter"/>
</dbReference>
<dbReference type="GO" id="GO:0004347">
    <property type="term" value="F:glucose-6-phosphate isomerase activity"/>
    <property type="evidence" value="ECO:0007669"/>
    <property type="project" value="UniProtKB-UniRule"/>
</dbReference>
<dbReference type="Pfam" id="PF00342">
    <property type="entry name" value="PGI"/>
    <property type="match status" value="1"/>
</dbReference>
<dbReference type="InterPro" id="IPR001672">
    <property type="entry name" value="G6P_Isomerase"/>
</dbReference>
<dbReference type="SUPFAM" id="SSF53697">
    <property type="entry name" value="SIS domain"/>
    <property type="match status" value="1"/>
</dbReference>
<comment type="pathway">
    <text evidence="1 7 8">Carbohydrate degradation; glycolysis; D-glyceraldehyde 3-phosphate and glycerone phosphate from D-glucose: step 2/4.</text>
</comment>
<dbReference type="InterPro" id="IPR018189">
    <property type="entry name" value="Phosphoglucose_isomerase_CS"/>
</dbReference>
<dbReference type="PANTHER" id="PTHR11469">
    <property type="entry name" value="GLUCOSE-6-PHOSPHATE ISOMERASE"/>
    <property type="match status" value="1"/>
</dbReference>
<dbReference type="FunFam" id="1.10.1390.10:FF:000001">
    <property type="entry name" value="Glucose-6-phosphate isomerase"/>
    <property type="match status" value="1"/>
</dbReference>
<keyword evidence="7" id="KW-0963">Cytoplasm</keyword>
<dbReference type="EC" id="5.3.1.9" evidence="7"/>
<dbReference type="PATRIC" id="fig|1056807.3.peg.1342"/>
<evidence type="ECO:0000256" key="7">
    <source>
        <dbReference type="HAMAP-Rule" id="MF_00473"/>
    </source>
</evidence>
<dbReference type="UniPathway" id="UPA00109">
    <property type="reaction ID" value="UER00181"/>
</dbReference>
<evidence type="ECO:0000256" key="3">
    <source>
        <dbReference type="ARBA" id="ARBA00022432"/>
    </source>
</evidence>
<dbReference type="Proteomes" id="UP000829504">
    <property type="component" value="Chromosome"/>
</dbReference>
<dbReference type="InterPro" id="IPR035482">
    <property type="entry name" value="SIS_PGI_2"/>
</dbReference>
<feature type="active site" evidence="7">
    <location>
        <position position="508"/>
    </location>
</feature>
<accession>A0A0C1GLY6</accession>
<dbReference type="GO" id="GO:0097367">
    <property type="term" value="F:carbohydrate derivative binding"/>
    <property type="evidence" value="ECO:0007669"/>
    <property type="project" value="InterPro"/>
</dbReference>
<feature type="region of interest" description="Disordered" evidence="9">
    <location>
        <begin position="442"/>
        <end position="466"/>
    </location>
</feature>
<evidence type="ECO:0000256" key="1">
    <source>
        <dbReference type="ARBA" id="ARBA00004926"/>
    </source>
</evidence>
<keyword evidence="13" id="KW-1185">Reference proteome</keyword>
<dbReference type="PROSITE" id="PS00765">
    <property type="entry name" value="P_GLUCOSE_ISOMERASE_1"/>
    <property type="match status" value="1"/>
</dbReference>
<dbReference type="Gene3D" id="3.40.50.10490">
    <property type="entry name" value="Glucose-6-phosphate isomerase like protein, domain 1"/>
    <property type="match status" value="2"/>
</dbReference>
<dbReference type="EMBL" id="JUFZ01000055">
    <property type="protein sequence ID" value="KIC07415.1"/>
    <property type="molecule type" value="Genomic_DNA"/>
</dbReference>
<dbReference type="Gene3D" id="1.10.1390.10">
    <property type="match status" value="1"/>
</dbReference>
<evidence type="ECO:0000313" key="10">
    <source>
        <dbReference type="EMBL" id="KIC07415.1"/>
    </source>
</evidence>
<dbReference type="PANTHER" id="PTHR11469:SF1">
    <property type="entry name" value="GLUCOSE-6-PHOSPHATE ISOMERASE"/>
    <property type="match status" value="1"/>
</dbReference>
<sequence>MTAFTEAWQALEQHRLDTQHLHLRDRFAAEPDRFGNMHETLDGLLFDYSKNRLGEDTLQLLCRLAEASPLAGQMHAMQNGEKINLSEHRAVLHTALRLPPDAAPVYVDGENILPKIHRELDRALAFAESLNNGSHRGITDKPITDFVHIGIGGSDLGPRMCVEALKAYRQNIRVHFVSNSDDADISRTLAHLKPETTVFSIASKSFRTPETLLNAYAARAWYRDAGLPESGIYRHFCAISSDVAAARNFGIAPDNVFAMFDWVGGRYSVWSTIGLPVMVAVSTDRFRELLAGAHAMDTHFFQTPYRRNIPVLMALISIWYNNFQHADGQTAVPYSHNLRHLPSWLNQLDMESLGKNRTADGRPVPHTTGGIVFGEEGVNCQHAYFQLLHQGTRLIPCDFIVPMTTAYGINRQHRFTVANAFAQAEALMKGKTLEEARAELADLPEAERERLAPQKEFPGNRPSNSLLLSATDPRRLGMLMAAYEHRTFVQGAVWGINPFDQWGVEYGKELAKTIEPELERGNPQHDSSTNGLIAFYRASQNR</sequence>
<protein>
    <recommendedName>
        <fullName evidence="7">Glucose-6-phosphate isomerase</fullName>
        <shortName evidence="7">GPI</shortName>
        <ecNumber evidence="7">5.3.1.9</ecNumber>
    </recommendedName>
    <alternativeName>
        <fullName evidence="7">Phosphoglucose isomerase</fullName>
        <shortName evidence="7">PGI</shortName>
    </alternativeName>
    <alternativeName>
        <fullName evidence="7">Phosphohexose isomerase</fullName>
        <shortName evidence="7">PHI</shortName>
    </alternativeName>
</protein>
<dbReference type="AlphaFoldDB" id="A0A0C1GLY6"/>
<proteinExistence type="inferred from homology"/>
<dbReference type="EMBL" id="CP094242">
    <property type="protein sequence ID" value="UNV86967.1"/>
    <property type="molecule type" value="Genomic_DNA"/>
</dbReference>
<reference evidence="10 12" key="1">
    <citation type="submission" date="2014-12" db="EMBL/GenBank/DDBJ databases">
        <title>Genome sequence of Morococcus cerebrosus.</title>
        <authorList>
            <person name="Shin S.-K."/>
            <person name="Yi H."/>
        </authorList>
    </citation>
    <scope>NUCLEOTIDE SEQUENCE [LARGE SCALE GENOMIC DNA]</scope>
    <source>
        <strain evidence="10 12">CIP 81.93</strain>
    </source>
</reference>
<dbReference type="GO" id="GO:0006096">
    <property type="term" value="P:glycolytic process"/>
    <property type="evidence" value="ECO:0007669"/>
    <property type="project" value="UniProtKB-UniRule"/>
</dbReference>
<dbReference type="PROSITE" id="PS51463">
    <property type="entry name" value="P_GLUCOSE_ISOMERASE_3"/>
    <property type="match status" value="1"/>
</dbReference>
<dbReference type="PRINTS" id="PR00662">
    <property type="entry name" value="G6PISOMERASE"/>
</dbReference>
<dbReference type="CDD" id="cd05015">
    <property type="entry name" value="SIS_PGI_1"/>
    <property type="match status" value="1"/>
</dbReference>
<evidence type="ECO:0000256" key="2">
    <source>
        <dbReference type="ARBA" id="ARBA00006604"/>
    </source>
</evidence>
<comment type="subcellular location">
    <subcellularLocation>
        <location evidence="7">Cytoplasm</location>
    </subcellularLocation>
</comment>
<dbReference type="UniPathway" id="UPA00138"/>
<keyword evidence="5 7" id="KW-0413">Isomerase</keyword>
<evidence type="ECO:0000313" key="13">
    <source>
        <dbReference type="Proteomes" id="UP000829504"/>
    </source>
</evidence>
<dbReference type="InterPro" id="IPR046348">
    <property type="entry name" value="SIS_dom_sf"/>
</dbReference>
<feature type="active site" evidence="7">
    <location>
        <position position="382"/>
    </location>
</feature>
<dbReference type="InterPro" id="IPR023096">
    <property type="entry name" value="G6P_Isomerase_C"/>
</dbReference>
<keyword evidence="4 7" id="KW-0324">Glycolysis</keyword>
<evidence type="ECO:0000256" key="8">
    <source>
        <dbReference type="RuleBase" id="RU000612"/>
    </source>
</evidence>
<dbReference type="Proteomes" id="UP000031390">
    <property type="component" value="Unassembled WGS sequence"/>
</dbReference>
<comment type="function">
    <text evidence="7">Catalyzes the reversible isomerization of glucose-6-phosphate to fructose-6-phosphate.</text>
</comment>
<comment type="pathway">
    <text evidence="7">Carbohydrate biosynthesis; gluconeogenesis.</text>
</comment>
<evidence type="ECO:0000313" key="11">
    <source>
        <dbReference type="EMBL" id="UNV86967.1"/>
    </source>
</evidence>
<keyword evidence="3 7" id="KW-0312">Gluconeogenesis</keyword>
<dbReference type="CDD" id="cd05016">
    <property type="entry name" value="SIS_PGI_2"/>
    <property type="match status" value="1"/>
</dbReference>
<name>A0A0C1GLY6_9NEIS</name>
<evidence type="ECO:0000256" key="9">
    <source>
        <dbReference type="SAM" id="MobiDB-lite"/>
    </source>
</evidence>
<gene>
    <name evidence="7 11" type="primary">pgi</name>
    <name evidence="10" type="ORF">MCC93_13940</name>
    <name evidence="11" type="ORF">MON37_09955</name>
</gene>
<dbReference type="PROSITE" id="PS00174">
    <property type="entry name" value="P_GLUCOSE_ISOMERASE_2"/>
    <property type="match status" value="1"/>
</dbReference>
<comment type="similarity">
    <text evidence="2 7 8">Belongs to the GPI family.</text>
</comment>
<dbReference type="HAMAP" id="MF_00473">
    <property type="entry name" value="G6P_isomerase"/>
    <property type="match status" value="1"/>
</dbReference>
<evidence type="ECO:0000256" key="6">
    <source>
        <dbReference type="ARBA" id="ARBA00029321"/>
    </source>
</evidence>
<organism evidence="10 12">
    <name type="scientific">Morococcus cerebrosus</name>
    <dbReference type="NCBI Taxonomy" id="1056807"/>
    <lineage>
        <taxon>Bacteria</taxon>
        <taxon>Pseudomonadati</taxon>
        <taxon>Pseudomonadota</taxon>
        <taxon>Betaproteobacteria</taxon>
        <taxon>Neisseriales</taxon>
        <taxon>Neisseriaceae</taxon>
        <taxon>Morococcus</taxon>
    </lineage>
</organism>
<evidence type="ECO:0000256" key="4">
    <source>
        <dbReference type="ARBA" id="ARBA00023152"/>
    </source>
</evidence>
<feature type="compositionally biased region" description="Basic and acidic residues" evidence="9">
    <location>
        <begin position="442"/>
        <end position="453"/>
    </location>
</feature>
<dbReference type="GO" id="GO:0048029">
    <property type="term" value="F:monosaccharide binding"/>
    <property type="evidence" value="ECO:0007669"/>
    <property type="project" value="TreeGrafter"/>
</dbReference>
<evidence type="ECO:0000313" key="12">
    <source>
        <dbReference type="Proteomes" id="UP000031390"/>
    </source>
</evidence>
<dbReference type="GO" id="GO:0005829">
    <property type="term" value="C:cytosol"/>
    <property type="evidence" value="ECO:0007669"/>
    <property type="project" value="TreeGrafter"/>
</dbReference>
<dbReference type="GO" id="GO:0006094">
    <property type="term" value="P:gluconeogenesis"/>
    <property type="evidence" value="ECO:0007669"/>
    <property type="project" value="UniProtKB-UniRule"/>
</dbReference>
<reference evidence="11 13" key="2">
    <citation type="submission" date="2022-03" db="EMBL/GenBank/DDBJ databases">
        <title>Genome sequencing of Morococcus cerebrosus.</title>
        <authorList>
            <person name="Baek M.-G."/>
            <person name="Yi H."/>
        </authorList>
    </citation>
    <scope>NUCLEOTIDE SEQUENCE [LARGE SCALE GENOMIC DNA]</scope>
    <source>
        <strain evidence="11 13">CIP 81.93</strain>
    </source>
</reference>
<dbReference type="NCBIfam" id="NF001211">
    <property type="entry name" value="PRK00179.1"/>
    <property type="match status" value="1"/>
</dbReference>
<dbReference type="InterPro" id="IPR035476">
    <property type="entry name" value="SIS_PGI_1"/>
</dbReference>
<evidence type="ECO:0000256" key="5">
    <source>
        <dbReference type="ARBA" id="ARBA00023235"/>
    </source>
</evidence>
<dbReference type="RefSeq" id="WP_039407629.1">
    <property type="nucleotide sequence ID" value="NZ_CP094242.1"/>
</dbReference>
<comment type="catalytic activity">
    <reaction evidence="6 7 8">
        <text>alpha-D-glucose 6-phosphate = beta-D-fructose 6-phosphate</text>
        <dbReference type="Rhea" id="RHEA:11816"/>
        <dbReference type="ChEBI" id="CHEBI:57634"/>
        <dbReference type="ChEBI" id="CHEBI:58225"/>
        <dbReference type="EC" id="5.3.1.9"/>
    </reaction>
</comment>